<keyword evidence="2" id="KW-1185">Reference proteome</keyword>
<protein>
    <submittedName>
        <fullName evidence="1">Uncharacterized protein</fullName>
    </submittedName>
</protein>
<comment type="caution">
    <text evidence="1">The sequence shown here is derived from an EMBL/GenBank/DDBJ whole genome shotgun (WGS) entry which is preliminary data.</text>
</comment>
<evidence type="ECO:0000313" key="1">
    <source>
        <dbReference type="EMBL" id="MBS2547723.1"/>
    </source>
</evidence>
<sequence length="122" mass="13671">MTDKPTIHSSRILALLDEILHDNDTTFQTIELVGRGISAEMRCTIAVINNKNRDPGSPAPLADDWVAAKLAAADKLMELGDLDDELDDLWHRRRTTELTVDEFEERLGGIVQRLEAWPAHLA</sequence>
<organism evidence="1 2">
    <name type="scientific">Catenulispora pinistramenti</name>
    <dbReference type="NCBI Taxonomy" id="2705254"/>
    <lineage>
        <taxon>Bacteria</taxon>
        <taxon>Bacillati</taxon>
        <taxon>Actinomycetota</taxon>
        <taxon>Actinomycetes</taxon>
        <taxon>Catenulisporales</taxon>
        <taxon>Catenulisporaceae</taxon>
        <taxon>Catenulispora</taxon>
    </lineage>
</organism>
<proteinExistence type="predicted"/>
<reference evidence="1 2" key="1">
    <citation type="submission" date="2020-02" db="EMBL/GenBank/DDBJ databases">
        <title>Acidophilic actinobacteria isolated from forest soil.</title>
        <authorList>
            <person name="Golinska P."/>
        </authorList>
    </citation>
    <scope>NUCLEOTIDE SEQUENCE [LARGE SCALE GENOMIC DNA]</scope>
    <source>
        <strain evidence="1 2">NL8</strain>
    </source>
</reference>
<evidence type="ECO:0000313" key="2">
    <source>
        <dbReference type="Proteomes" id="UP000730482"/>
    </source>
</evidence>
<name>A0ABS5KNU2_9ACTN</name>
<gene>
    <name evidence="1" type="ORF">KGQ19_12680</name>
</gene>
<dbReference type="Proteomes" id="UP000730482">
    <property type="component" value="Unassembled WGS sequence"/>
</dbReference>
<dbReference type="EMBL" id="JAAFYZ010000033">
    <property type="protein sequence ID" value="MBS2547723.1"/>
    <property type="molecule type" value="Genomic_DNA"/>
</dbReference>
<accession>A0ABS5KNU2</accession>
<dbReference type="RefSeq" id="WP_212009303.1">
    <property type="nucleotide sequence ID" value="NZ_JAAFYZ010000033.1"/>
</dbReference>